<keyword evidence="1" id="KW-0812">Transmembrane</keyword>
<feature type="transmembrane region" description="Helical" evidence="1">
    <location>
        <begin position="52"/>
        <end position="72"/>
    </location>
</feature>
<keyword evidence="1" id="KW-0472">Membrane</keyword>
<dbReference type="Proteomes" id="UP000002624">
    <property type="component" value="Unassembled WGS sequence"/>
</dbReference>
<dbReference type="EMBL" id="GG692424">
    <property type="protein sequence ID" value="EER41176.1"/>
    <property type="molecule type" value="Genomic_DNA"/>
</dbReference>
<sequence length="154" mass="16377">MHDAINTTVARDPLHLLIANSRVLVAFQLPLIAMRLVAFAICIPVGSRYSTIDIVSIIGTVIVGSIGIRPLLSLKQCHAETTRFENVHDMLDDFGGSAPALELGNVSFEGGVGAVGFRGHMDGEVMGAGDGLGCFVRVGRGSRYDTGLRRIRTA</sequence>
<keyword evidence="1" id="KW-1133">Transmembrane helix</keyword>
<proteinExistence type="predicted"/>
<evidence type="ECO:0000313" key="2">
    <source>
        <dbReference type="EMBL" id="EER41176.1"/>
    </source>
</evidence>
<dbReference type="AlphaFoldDB" id="C6HEF5"/>
<name>C6HEF5_AJECH</name>
<evidence type="ECO:0000256" key="1">
    <source>
        <dbReference type="SAM" id="Phobius"/>
    </source>
</evidence>
<evidence type="ECO:0000313" key="3">
    <source>
        <dbReference type="Proteomes" id="UP000002624"/>
    </source>
</evidence>
<gene>
    <name evidence="2" type="ORF">HCDG_04822</name>
</gene>
<dbReference type="VEuPathDB" id="FungiDB:HCDG_04822"/>
<feature type="transmembrane region" description="Helical" evidence="1">
    <location>
        <begin position="23"/>
        <end position="45"/>
    </location>
</feature>
<dbReference type="HOGENOM" id="CLU_1703733_0_0_1"/>
<protein>
    <submittedName>
        <fullName evidence="2">Uncharacterized protein</fullName>
    </submittedName>
</protein>
<reference evidence="3" key="1">
    <citation type="submission" date="2009-05" db="EMBL/GenBank/DDBJ databases">
        <title>The genome sequence of Ajellomyces capsulatus strain H143.</title>
        <authorList>
            <person name="Champion M."/>
            <person name="Cuomo C.A."/>
            <person name="Ma L.-J."/>
            <person name="Henn M.R."/>
            <person name="Sil A."/>
            <person name="Goldman B."/>
            <person name="Young S.K."/>
            <person name="Kodira C.D."/>
            <person name="Zeng Q."/>
            <person name="Koehrsen M."/>
            <person name="Alvarado L."/>
            <person name="Berlin A.M."/>
            <person name="Borenstein D."/>
            <person name="Chen Z."/>
            <person name="Engels R."/>
            <person name="Freedman E."/>
            <person name="Gellesch M."/>
            <person name="Goldberg J."/>
            <person name="Griggs A."/>
            <person name="Gujja S."/>
            <person name="Heiman D.I."/>
            <person name="Hepburn T.A."/>
            <person name="Howarth C."/>
            <person name="Jen D."/>
            <person name="Larson L."/>
            <person name="Lewis B."/>
            <person name="Mehta T."/>
            <person name="Park D."/>
            <person name="Pearson M."/>
            <person name="Roberts A."/>
            <person name="Saif S."/>
            <person name="Shea T.D."/>
            <person name="Shenoy N."/>
            <person name="Sisk P."/>
            <person name="Stolte C."/>
            <person name="Sykes S."/>
            <person name="Walk T."/>
            <person name="White J."/>
            <person name="Yandava C."/>
            <person name="Klein B."/>
            <person name="McEwen J.G."/>
            <person name="Puccia R."/>
            <person name="Goldman G.H."/>
            <person name="Felipe M.S."/>
            <person name="Nino-Vega G."/>
            <person name="San-Blas G."/>
            <person name="Taylor J.W."/>
            <person name="Mendoza L."/>
            <person name="Galagan J.E."/>
            <person name="Nusbaum C."/>
            <person name="Birren B.W."/>
        </authorList>
    </citation>
    <scope>NUCLEOTIDE SEQUENCE [LARGE SCALE GENOMIC DNA]</scope>
    <source>
        <strain evidence="3">H143</strain>
    </source>
</reference>
<organism evidence="2 3">
    <name type="scientific">Ajellomyces capsulatus (strain H143)</name>
    <name type="common">Darling's disease fungus</name>
    <name type="synonym">Histoplasma capsulatum</name>
    <dbReference type="NCBI Taxonomy" id="544712"/>
    <lineage>
        <taxon>Eukaryota</taxon>
        <taxon>Fungi</taxon>
        <taxon>Dikarya</taxon>
        <taxon>Ascomycota</taxon>
        <taxon>Pezizomycotina</taxon>
        <taxon>Eurotiomycetes</taxon>
        <taxon>Eurotiomycetidae</taxon>
        <taxon>Onygenales</taxon>
        <taxon>Ajellomycetaceae</taxon>
        <taxon>Histoplasma</taxon>
    </lineage>
</organism>
<accession>C6HEF5</accession>